<evidence type="ECO:0000313" key="1">
    <source>
        <dbReference type="EMBL" id="MEJ8278194.1"/>
    </source>
</evidence>
<dbReference type="RefSeq" id="WP_340286317.1">
    <property type="nucleotide sequence ID" value="NZ_JBBJUP010000003.1"/>
</dbReference>
<sequence length="159" mass="18268">MKYFVTKQLACPTPTTFDRPTDWLPEQTLERCVLPYVRELAYTSWRLRPYALDMGDEGPPFRWNLERRALLRADLDAAFLHVYGLDRTEAEHVLDSFFVVRKYEVRDHGEFRTKRLVLDAYDRMAAATARGGHGWLPLADVPAGAGPRHPARPAQEGIL</sequence>
<gene>
    <name evidence="1" type="ORF">WJX68_04545</name>
</gene>
<dbReference type="Proteomes" id="UP001364211">
    <property type="component" value="Unassembled WGS sequence"/>
</dbReference>
<accession>A0ABU8T2M7</accession>
<comment type="caution">
    <text evidence="1">The sequence shown here is derived from an EMBL/GenBank/DDBJ whole genome shotgun (WGS) entry which is preliminary data.</text>
</comment>
<organism evidence="1 2">
    <name type="scientific">Pseudonocardia spirodelae</name>
    <dbReference type="NCBI Taxonomy" id="3133431"/>
    <lineage>
        <taxon>Bacteria</taxon>
        <taxon>Bacillati</taxon>
        <taxon>Actinomycetota</taxon>
        <taxon>Actinomycetes</taxon>
        <taxon>Pseudonocardiales</taxon>
        <taxon>Pseudonocardiaceae</taxon>
        <taxon>Pseudonocardia</taxon>
    </lineage>
</organism>
<dbReference type="EMBL" id="JBBJUP010000003">
    <property type="protein sequence ID" value="MEJ8278194.1"/>
    <property type="molecule type" value="Genomic_DNA"/>
</dbReference>
<proteinExistence type="predicted"/>
<protein>
    <submittedName>
        <fullName evidence="1">Uncharacterized protein</fullName>
    </submittedName>
</protein>
<evidence type="ECO:0000313" key="2">
    <source>
        <dbReference type="Proteomes" id="UP001364211"/>
    </source>
</evidence>
<reference evidence="1 2" key="1">
    <citation type="submission" date="2024-03" db="EMBL/GenBank/DDBJ databases">
        <title>Draft genome sequence of Pseudonocardia sp. DW16-2.</title>
        <authorList>
            <person name="Duangmal K."/>
        </authorList>
    </citation>
    <scope>NUCLEOTIDE SEQUENCE [LARGE SCALE GENOMIC DNA]</scope>
    <source>
        <strain evidence="1 2">DW16-2</strain>
    </source>
</reference>
<name>A0ABU8T2M7_9PSEU</name>
<keyword evidence="2" id="KW-1185">Reference proteome</keyword>